<accession>A0A0D2XT43</accession>
<evidence type="ECO:0000313" key="2">
    <source>
        <dbReference type="Proteomes" id="UP000002489"/>
    </source>
</evidence>
<proteinExistence type="predicted"/>
<organism evidence="1 2">
    <name type="scientific">Fusarium oxysporum (strain Fo5176)</name>
    <name type="common">Fusarium vascular wilt</name>
    <dbReference type="NCBI Taxonomy" id="660025"/>
    <lineage>
        <taxon>Eukaryota</taxon>
        <taxon>Fungi</taxon>
        <taxon>Dikarya</taxon>
        <taxon>Ascomycota</taxon>
        <taxon>Pezizomycotina</taxon>
        <taxon>Sordariomycetes</taxon>
        <taxon>Hypocreomycetidae</taxon>
        <taxon>Hypocreales</taxon>
        <taxon>Nectriaceae</taxon>
        <taxon>Fusarium</taxon>
        <taxon>Fusarium oxysporum species complex</taxon>
    </lineage>
</organism>
<dbReference type="EnsemblFungi" id="FOXG_07145T0">
    <property type="protein sequence ID" value="FOXG_07145P0"/>
    <property type="gene ID" value="FOXG_07145"/>
</dbReference>
<reference evidence="2" key="1">
    <citation type="journal article" date="2012" name="Mol. Plant Microbe Interact.">
        <title>A highly conserved effector in Fusarium oxysporum is required for full virulence on Arabidopsis.</title>
        <authorList>
            <person name="Thatcher L.F."/>
            <person name="Gardiner D.M."/>
            <person name="Kazan K."/>
            <person name="Manners J."/>
        </authorList>
    </citation>
    <scope>NUCLEOTIDE SEQUENCE [LARGE SCALE GENOMIC DNA]</scope>
    <source>
        <strain evidence="2">Fo5176</strain>
    </source>
</reference>
<dbReference type="AlphaFoldDB" id="A0A0D2XT43"/>
<reference evidence="1" key="2">
    <citation type="submission" date="2025-08" db="UniProtKB">
        <authorList>
            <consortium name="EnsemblFungi"/>
        </authorList>
    </citation>
    <scope>IDENTIFICATION</scope>
    <source>
        <strain evidence="1">4287 / CBS 123668 / FGSC 9935 / NRRL 34936</strain>
    </source>
</reference>
<sequence length="143" mass="16193">MASLRGNTSRIFGFERECVEDSDSMNTPGSLGTESDKFINPLQRLASLHKIAKGPTVSLRFVRSLQKYDQVRLSRGQIAYLFNFVSPSSKFLTEIPDEIHGFDVLHIWQANRWLKDEFPDAAGNGYVKAQHYAIKTIKSPMTL</sequence>
<dbReference type="Proteomes" id="UP000002489">
    <property type="component" value="Unassembled WGS sequence"/>
</dbReference>
<name>A0A0D2XT43_FUSOF</name>
<evidence type="ECO:0000313" key="1">
    <source>
        <dbReference type="EnsemblFungi" id="FOXG_07145P0"/>
    </source>
</evidence>
<protein>
    <submittedName>
        <fullName evidence="1">Uncharacterized protein</fullName>
    </submittedName>
</protein>